<accession>A0ACA9PPR1</accession>
<protein>
    <submittedName>
        <fullName evidence="1">24098_t:CDS:1</fullName>
    </submittedName>
</protein>
<dbReference type="Proteomes" id="UP000789920">
    <property type="component" value="Unassembled WGS sequence"/>
</dbReference>
<proteinExistence type="predicted"/>
<keyword evidence="2" id="KW-1185">Reference proteome</keyword>
<gene>
    <name evidence="1" type="ORF">RPERSI_LOCUS11210</name>
</gene>
<comment type="caution">
    <text evidence="1">The sequence shown here is derived from an EMBL/GenBank/DDBJ whole genome shotgun (WGS) entry which is preliminary data.</text>
</comment>
<evidence type="ECO:0000313" key="1">
    <source>
        <dbReference type="EMBL" id="CAG8719864.1"/>
    </source>
</evidence>
<sequence>ISCKVTVLPKDIISQYIQQSDESLKNLYLYGWVMKESTEVPRTFQVKFDEVGDGNLVVNIREGNLHYEKQVLSNNKVAETLTTQQNLPEYSENSSEEKDNAGDVSDISEVDLTTTVKWREQSVKIDQHAIHLIYSYALSYHTLIMPNELEISDSSNLLFSVRRFINAFNTNLDETVIPRSTENKIPGCHKILRKPYPVGQEWKTLADGLTNIIIQLEPCEDKEIEKNKRFVSNYVIGDSWFGSSKLCIALMQNGLYGIFHVKKRRRWPINYPQDMVEKLDTSTTAKADEVERVVKNNTGSTTIKFTRPKVFYEYSQAKGPWILIIKRELAHEMLNGNFSIIENSE</sequence>
<reference evidence="1" key="1">
    <citation type="submission" date="2021-06" db="EMBL/GenBank/DDBJ databases">
        <authorList>
            <person name="Kallberg Y."/>
            <person name="Tangrot J."/>
            <person name="Rosling A."/>
        </authorList>
    </citation>
    <scope>NUCLEOTIDE SEQUENCE</scope>
    <source>
        <strain evidence="1">MA461A</strain>
    </source>
</reference>
<feature type="non-terminal residue" evidence="1">
    <location>
        <position position="345"/>
    </location>
</feature>
<evidence type="ECO:0000313" key="2">
    <source>
        <dbReference type="Proteomes" id="UP000789920"/>
    </source>
</evidence>
<feature type="non-terminal residue" evidence="1">
    <location>
        <position position="1"/>
    </location>
</feature>
<organism evidence="1 2">
    <name type="scientific">Racocetra persica</name>
    <dbReference type="NCBI Taxonomy" id="160502"/>
    <lineage>
        <taxon>Eukaryota</taxon>
        <taxon>Fungi</taxon>
        <taxon>Fungi incertae sedis</taxon>
        <taxon>Mucoromycota</taxon>
        <taxon>Glomeromycotina</taxon>
        <taxon>Glomeromycetes</taxon>
        <taxon>Diversisporales</taxon>
        <taxon>Gigasporaceae</taxon>
        <taxon>Racocetra</taxon>
    </lineage>
</organism>
<dbReference type="EMBL" id="CAJVQC010022847">
    <property type="protein sequence ID" value="CAG8719864.1"/>
    <property type="molecule type" value="Genomic_DNA"/>
</dbReference>
<name>A0ACA9PPR1_9GLOM</name>